<dbReference type="InterPro" id="IPR001623">
    <property type="entry name" value="DnaJ_domain"/>
</dbReference>
<keyword evidence="3 5" id="KW-1133">Transmembrane helix</keyword>
<dbReference type="Pfam" id="PF09320">
    <property type="entry name" value="DUF1977"/>
    <property type="match status" value="1"/>
</dbReference>
<dbReference type="GO" id="GO:0071218">
    <property type="term" value="P:cellular response to misfolded protein"/>
    <property type="evidence" value="ECO:0007669"/>
    <property type="project" value="TreeGrafter"/>
</dbReference>
<evidence type="ECO:0000313" key="7">
    <source>
        <dbReference type="EnsemblMetazoa" id="MESCA004764-PA"/>
    </source>
</evidence>
<dbReference type="HOGENOM" id="CLU_043579_1_0_1"/>
<proteinExistence type="predicted"/>
<dbReference type="InterPro" id="IPR015399">
    <property type="entry name" value="DUF1977_DnaJ-like"/>
</dbReference>
<dbReference type="OMA" id="CSRERNI"/>
<dbReference type="STRING" id="36166.T1GMI9"/>
<dbReference type="GO" id="GO:0030544">
    <property type="term" value="F:Hsp70 protein binding"/>
    <property type="evidence" value="ECO:0007669"/>
    <property type="project" value="TreeGrafter"/>
</dbReference>
<dbReference type="GO" id="GO:0005789">
    <property type="term" value="C:endoplasmic reticulum membrane"/>
    <property type="evidence" value="ECO:0007669"/>
    <property type="project" value="TreeGrafter"/>
</dbReference>
<evidence type="ECO:0000256" key="1">
    <source>
        <dbReference type="ARBA" id="ARBA00004167"/>
    </source>
</evidence>
<evidence type="ECO:0000256" key="2">
    <source>
        <dbReference type="ARBA" id="ARBA00022692"/>
    </source>
</evidence>
<dbReference type="Proteomes" id="UP000015102">
    <property type="component" value="Unassembled WGS sequence"/>
</dbReference>
<evidence type="ECO:0000313" key="8">
    <source>
        <dbReference type="Proteomes" id="UP000015102"/>
    </source>
</evidence>
<evidence type="ECO:0000256" key="4">
    <source>
        <dbReference type="ARBA" id="ARBA00023136"/>
    </source>
</evidence>
<feature type="domain" description="J" evidence="6">
    <location>
        <begin position="9"/>
        <end position="73"/>
    </location>
</feature>
<feature type="transmembrane region" description="Helical" evidence="5">
    <location>
        <begin position="151"/>
        <end position="172"/>
    </location>
</feature>
<dbReference type="AlphaFoldDB" id="T1GMI9"/>
<dbReference type="PANTHER" id="PTHR43908:SF3">
    <property type="entry name" value="AT29763P-RELATED"/>
    <property type="match status" value="1"/>
</dbReference>
<organism evidence="7 8">
    <name type="scientific">Megaselia scalaris</name>
    <name type="common">Humpbacked fly</name>
    <name type="synonym">Phora scalaris</name>
    <dbReference type="NCBI Taxonomy" id="36166"/>
    <lineage>
        <taxon>Eukaryota</taxon>
        <taxon>Metazoa</taxon>
        <taxon>Ecdysozoa</taxon>
        <taxon>Arthropoda</taxon>
        <taxon>Hexapoda</taxon>
        <taxon>Insecta</taxon>
        <taxon>Pterygota</taxon>
        <taxon>Neoptera</taxon>
        <taxon>Endopterygota</taxon>
        <taxon>Diptera</taxon>
        <taxon>Brachycera</taxon>
        <taxon>Muscomorpha</taxon>
        <taxon>Platypezoidea</taxon>
        <taxon>Phoridae</taxon>
        <taxon>Megaseliini</taxon>
        <taxon>Megaselia</taxon>
    </lineage>
</organism>
<reference evidence="7" key="2">
    <citation type="submission" date="2015-06" db="UniProtKB">
        <authorList>
            <consortium name="EnsemblMetazoa"/>
        </authorList>
    </citation>
    <scope>IDENTIFICATION</scope>
</reference>
<dbReference type="EnsemblMetazoa" id="MESCA004764-RA">
    <property type="protein sequence ID" value="MESCA004764-PA"/>
    <property type="gene ID" value="MESCA004764"/>
</dbReference>
<protein>
    <recommendedName>
        <fullName evidence="6">J domain-containing protein</fullName>
    </recommendedName>
</protein>
<dbReference type="PANTHER" id="PTHR43908">
    <property type="entry name" value="AT29763P-RELATED"/>
    <property type="match status" value="1"/>
</dbReference>
<dbReference type="EMBL" id="CAQQ02187895">
    <property type="status" value="NOT_ANNOTATED_CDS"/>
    <property type="molecule type" value="Genomic_DNA"/>
</dbReference>
<dbReference type="CDD" id="cd06257">
    <property type="entry name" value="DnaJ"/>
    <property type="match status" value="1"/>
</dbReference>
<dbReference type="FunFam" id="1.10.287.110:FF:000103">
    <property type="entry name" value="DnaJ subfamily B member"/>
    <property type="match status" value="1"/>
</dbReference>
<dbReference type="PRINTS" id="PR00625">
    <property type="entry name" value="JDOMAIN"/>
</dbReference>
<dbReference type="SMART" id="SM00271">
    <property type="entry name" value="DnaJ"/>
    <property type="match status" value="1"/>
</dbReference>
<evidence type="ECO:0000256" key="5">
    <source>
        <dbReference type="SAM" id="Phobius"/>
    </source>
</evidence>
<keyword evidence="2 5" id="KW-0812">Transmembrane</keyword>
<dbReference type="PROSITE" id="PS50076">
    <property type="entry name" value="DNAJ_2"/>
    <property type="match status" value="1"/>
</dbReference>
<keyword evidence="4 5" id="KW-0472">Membrane</keyword>
<dbReference type="InterPro" id="IPR051100">
    <property type="entry name" value="DnaJ_subfamily_B/C"/>
</dbReference>
<evidence type="ECO:0000256" key="3">
    <source>
        <dbReference type="ARBA" id="ARBA00022989"/>
    </source>
</evidence>
<dbReference type="SUPFAM" id="SSF46565">
    <property type="entry name" value="Chaperone J-domain"/>
    <property type="match status" value="1"/>
</dbReference>
<sequence length="238" mass="27574">FLSISRCKDYYEVLNVTKESADSEIKKAYKKQALLLHPDKNKAPGAVEAFKAIGNAVAILTDPEKRKAYDLHGSDEPFNPHGGGQQGGMGRRHYTNEYAYTRGFESDVTAEELFNMFFGGAFQQTNIYNRQRQFRQREYHREREQQSYYSGLINLLPILLLVGLSMMSSFFISDPIYSLQPSHKFSIQRRTNSLKITYYVKDNFHTEYQGSVSRLEASVEEDFLNHLRHSCSRERNIE</sequence>
<comment type="subcellular location">
    <subcellularLocation>
        <location evidence="1">Membrane</location>
        <topology evidence="1">Single-pass membrane protein</topology>
    </subcellularLocation>
</comment>
<dbReference type="InterPro" id="IPR036869">
    <property type="entry name" value="J_dom_sf"/>
</dbReference>
<keyword evidence="8" id="KW-1185">Reference proteome</keyword>
<dbReference type="Pfam" id="PF00226">
    <property type="entry name" value="DnaJ"/>
    <property type="match status" value="1"/>
</dbReference>
<reference evidence="8" key="1">
    <citation type="submission" date="2013-02" db="EMBL/GenBank/DDBJ databases">
        <authorList>
            <person name="Hughes D."/>
        </authorList>
    </citation>
    <scope>NUCLEOTIDE SEQUENCE</scope>
    <source>
        <strain>Durham</strain>
        <strain evidence="8">NC isolate 2 -- Noor lab</strain>
    </source>
</reference>
<accession>T1GMI9</accession>
<dbReference type="Gene3D" id="1.10.287.110">
    <property type="entry name" value="DnaJ domain"/>
    <property type="match status" value="1"/>
</dbReference>
<evidence type="ECO:0000259" key="6">
    <source>
        <dbReference type="PROSITE" id="PS50076"/>
    </source>
</evidence>
<name>T1GMI9_MEGSC</name>